<dbReference type="SUPFAM" id="SSF54001">
    <property type="entry name" value="Cysteine proteinases"/>
    <property type="match status" value="1"/>
</dbReference>
<dbReference type="InterPro" id="IPR038765">
    <property type="entry name" value="Papain-like_cys_pep_sf"/>
</dbReference>
<evidence type="ECO:0000259" key="6">
    <source>
        <dbReference type="Pfam" id="PF13952"/>
    </source>
</evidence>
<dbReference type="Pfam" id="PF13952">
    <property type="entry name" value="DUF4216"/>
    <property type="match status" value="1"/>
</dbReference>
<comment type="similarity">
    <text evidence="1">Belongs to the peptidase C48 family.</text>
</comment>
<dbReference type="PANTHER" id="PTHR33018">
    <property type="entry name" value="OS10G0338966 PROTEIN-RELATED"/>
    <property type="match status" value="1"/>
</dbReference>
<feature type="domain" description="Ubiquitin-like protease family profile" evidence="5">
    <location>
        <begin position="545"/>
        <end position="584"/>
    </location>
</feature>
<evidence type="ECO:0000313" key="7">
    <source>
        <dbReference type="EMBL" id="TYJ96925.1"/>
    </source>
</evidence>
<dbReference type="InterPro" id="IPR003653">
    <property type="entry name" value="Peptidase_C48_C"/>
</dbReference>
<evidence type="ECO:0000256" key="2">
    <source>
        <dbReference type="ARBA" id="ARBA00022670"/>
    </source>
</evidence>
<protein>
    <submittedName>
        <fullName evidence="7">Putative serine/threonine-protein kinase nek2</fullName>
    </submittedName>
</protein>
<organism evidence="7 8">
    <name type="scientific">Cucumis melo var. makuwa</name>
    <name type="common">Oriental melon</name>
    <dbReference type="NCBI Taxonomy" id="1194695"/>
    <lineage>
        <taxon>Eukaryota</taxon>
        <taxon>Viridiplantae</taxon>
        <taxon>Streptophyta</taxon>
        <taxon>Embryophyta</taxon>
        <taxon>Tracheophyta</taxon>
        <taxon>Spermatophyta</taxon>
        <taxon>Magnoliopsida</taxon>
        <taxon>eudicotyledons</taxon>
        <taxon>Gunneridae</taxon>
        <taxon>Pentapetalae</taxon>
        <taxon>rosids</taxon>
        <taxon>fabids</taxon>
        <taxon>Cucurbitales</taxon>
        <taxon>Cucurbitaceae</taxon>
        <taxon>Benincaseae</taxon>
        <taxon>Cucumis</taxon>
    </lineage>
</organism>
<dbReference type="AlphaFoldDB" id="A0A5D3BEQ3"/>
<dbReference type="GO" id="GO:0006508">
    <property type="term" value="P:proteolysis"/>
    <property type="evidence" value="ECO:0007669"/>
    <property type="project" value="UniProtKB-KW"/>
</dbReference>
<comment type="caution">
    <text evidence="7">The sequence shown here is derived from an EMBL/GenBank/DDBJ whole genome shotgun (WGS) entry which is preliminary data.</text>
</comment>
<dbReference type="Proteomes" id="UP000321947">
    <property type="component" value="Unassembled WGS sequence"/>
</dbReference>
<keyword evidence="7" id="KW-0418">Kinase</keyword>
<feature type="domain" description="DUF4216" evidence="6">
    <location>
        <begin position="100"/>
        <end position="146"/>
    </location>
</feature>
<dbReference type="EMBL" id="SSTD01019167">
    <property type="protein sequence ID" value="TYJ96925.1"/>
    <property type="molecule type" value="Genomic_DNA"/>
</dbReference>
<proteinExistence type="inferred from homology"/>
<dbReference type="PANTHER" id="PTHR33018:SF31">
    <property type="entry name" value="TRANSPOSASE, PTTA_EN_SPM, PLANT"/>
    <property type="match status" value="1"/>
</dbReference>
<keyword evidence="4" id="KW-0175">Coiled coil</keyword>
<keyword evidence="7" id="KW-0808">Transferase</keyword>
<evidence type="ECO:0000256" key="4">
    <source>
        <dbReference type="SAM" id="Coils"/>
    </source>
</evidence>
<accession>A0A5D3BEQ3</accession>
<keyword evidence="2" id="KW-0645">Protease</keyword>
<feature type="coiled-coil region" evidence="4">
    <location>
        <begin position="388"/>
        <end position="415"/>
    </location>
</feature>
<dbReference type="GO" id="GO:0016301">
    <property type="term" value="F:kinase activity"/>
    <property type="evidence" value="ECO:0007669"/>
    <property type="project" value="UniProtKB-KW"/>
</dbReference>
<name>A0A5D3BEQ3_CUCMM</name>
<dbReference type="GO" id="GO:0008234">
    <property type="term" value="F:cysteine-type peptidase activity"/>
    <property type="evidence" value="ECO:0007669"/>
    <property type="project" value="InterPro"/>
</dbReference>
<dbReference type="InterPro" id="IPR025312">
    <property type="entry name" value="DUF4216"/>
</dbReference>
<evidence type="ECO:0000256" key="3">
    <source>
        <dbReference type="ARBA" id="ARBA00022801"/>
    </source>
</evidence>
<dbReference type="Pfam" id="PF02902">
    <property type="entry name" value="Peptidase_C48"/>
    <property type="match status" value="1"/>
</dbReference>
<sequence length="607" mass="69554">MEKQMKDGAAEEISKRKGEAVSTELDVGNSGVSDNLRWIAYGPHPFVITYSGYAVNGCLYHTKSCEKDRSVQNSGVSLVAKTMQVSSSKDKNPVTGDIGGVWIDELGYILVDLNRVVHKSDSFILASQVKQVFYVEDPSDVRWSVVLTPPQRDFEDRYNDYELGDTILRCEGIPNDMQDVDLNNDWMTISQYDLNEELGVGELNATVEEIDTRNETPKELKRQREPTIMFDVTRIRSLGDKKVVRYNEDEARIELKDKIFTTVEAAFVIDPRSRKNVLQTTGILFRQFKNWLTTKYIMPHKDEPQLLQVQPEKYSFIEQNHWEEFLRSRLSYTFQDEISMNTDSSSVNRYYSTQALGTKEHNGRVRGVGGYVTPTTYFHSVKKTSKDEANILVENEELRRRVSELEAQIRSNLLTPLSAHGSCSRPIMLEGIEEKGKRIEVESLDKLKENEKKGKEVIKMNEPELVVLKERDLIKRPTKKVVCESTSNLPIALKSILRYARRYLYSSVLDSKENVQYVFVDLSLISSRNTQKSRIRNLFSSLMVSKANQVVLAPFNLGDHWALLAINAYEDTMFYLDSLRTTSKATTRYVTDIVYYKSGALRVDTMS</sequence>
<evidence type="ECO:0000256" key="1">
    <source>
        <dbReference type="ARBA" id="ARBA00005234"/>
    </source>
</evidence>
<evidence type="ECO:0000259" key="5">
    <source>
        <dbReference type="Pfam" id="PF02902"/>
    </source>
</evidence>
<keyword evidence="3" id="KW-0378">Hydrolase</keyword>
<dbReference type="Gene3D" id="3.40.395.10">
    <property type="entry name" value="Adenoviral Proteinase, Chain A"/>
    <property type="match status" value="1"/>
</dbReference>
<evidence type="ECO:0000313" key="8">
    <source>
        <dbReference type="Proteomes" id="UP000321947"/>
    </source>
</evidence>
<reference evidence="7 8" key="1">
    <citation type="submission" date="2019-08" db="EMBL/GenBank/DDBJ databases">
        <title>Draft genome sequences of two oriental melons (Cucumis melo L. var makuwa).</title>
        <authorList>
            <person name="Kwon S.-Y."/>
        </authorList>
    </citation>
    <scope>NUCLEOTIDE SEQUENCE [LARGE SCALE GENOMIC DNA]</scope>
    <source>
        <strain evidence="8">cv. Chang Bougi</strain>
        <tissue evidence="7">Leaf</tissue>
    </source>
</reference>
<gene>
    <name evidence="7" type="ORF">E5676_scaffold220G00280</name>
</gene>